<comment type="subcellular location">
    <subcellularLocation>
        <location evidence="1">Secreted</location>
        <location evidence="1">Cell wall</location>
    </subcellularLocation>
</comment>
<evidence type="ECO:0000256" key="1">
    <source>
        <dbReference type="ARBA" id="ARBA00004191"/>
    </source>
</evidence>
<dbReference type="InterPro" id="IPR000070">
    <property type="entry name" value="Pectinesterase_cat"/>
</dbReference>
<keyword evidence="12" id="KW-0732">Signal</keyword>
<dbReference type="PANTHER" id="PTHR31321">
    <property type="entry name" value="ACYL-COA THIOESTER HYDROLASE YBHC-RELATED"/>
    <property type="match status" value="1"/>
</dbReference>
<dbReference type="FunFam" id="2.160.20.10:FF:000013">
    <property type="entry name" value="Pectinesterase"/>
    <property type="match status" value="1"/>
</dbReference>
<dbReference type="STRING" id="3983.A0A2C9WPN3"/>
<keyword evidence="5" id="KW-0964">Secreted</keyword>
<proteinExistence type="inferred from homology"/>
<accession>A0A2C9WPN3</accession>
<evidence type="ECO:0000256" key="2">
    <source>
        <dbReference type="ARBA" id="ARBA00005184"/>
    </source>
</evidence>
<organism evidence="14">
    <name type="scientific">Manihot esculenta</name>
    <name type="common">Cassava</name>
    <name type="synonym">Jatropha manihot</name>
    <dbReference type="NCBI Taxonomy" id="3983"/>
    <lineage>
        <taxon>Eukaryota</taxon>
        <taxon>Viridiplantae</taxon>
        <taxon>Streptophyta</taxon>
        <taxon>Embryophyta</taxon>
        <taxon>Tracheophyta</taxon>
        <taxon>Spermatophyta</taxon>
        <taxon>Magnoliopsida</taxon>
        <taxon>eudicotyledons</taxon>
        <taxon>Gunneridae</taxon>
        <taxon>Pentapetalae</taxon>
        <taxon>rosids</taxon>
        <taxon>fabids</taxon>
        <taxon>Malpighiales</taxon>
        <taxon>Euphorbiaceae</taxon>
        <taxon>Crotonoideae</taxon>
        <taxon>Manihoteae</taxon>
        <taxon>Manihot</taxon>
    </lineage>
</organism>
<name>A0A2C9WPN3_MANES</name>
<evidence type="ECO:0000256" key="10">
    <source>
        <dbReference type="ARBA" id="ARBA00057335"/>
    </source>
</evidence>
<comment type="pathway">
    <text evidence="2 12">Glycan metabolism; pectin degradation; 2-dehydro-3-deoxy-D-gluconate from pectin: step 1/5.</text>
</comment>
<gene>
    <name evidence="14" type="ORF">MANES_01G229500</name>
</gene>
<evidence type="ECO:0000256" key="6">
    <source>
        <dbReference type="ARBA" id="ARBA00022801"/>
    </source>
</evidence>
<dbReference type="GO" id="GO:0045490">
    <property type="term" value="P:pectin catabolic process"/>
    <property type="evidence" value="ECO:0000318"/>
    <property type="project" value="GO_Central"/>
</dbReference>
<dbReference type="Pfam" id="PF01095">
    <property type="entry name" value="Pectinesterase"/>
    <property type="match status" value="1"/>
</dbReference>
<dbReference type="EC" id="3.1.1.11" evidence="4 12"/>
<feature type="domain" description="Pectinesterase catalytic" evidence="13">
    <location>
        <begin position="36"/>
        <end position="330"/>
    </location>
</feature>
<feature type="active site" evidence="11">
    <location>
        <position position="194"/>
    </location>
</feature>
<evidence type="ECO:0000256" key="9">
    <source>
        <dbReference type="ARBA" id="ARBA00047928"/>
    </source>
</evidence>
<evidence type="ECO:0000259" key="13">
    <source>
        <dbReference type="Pfam" id="PF01095"/>
    </source>
</evidence>
<reference evidence="14" key="1">
    <citation type="submission" date="2016-02" db="EMBL/GenBank/DDBJ databases">
        <title>WGS assembly of Manihot esculenta.</title>
        <authorList>
            <person name="Bredeson J.V."/>
            <person name="Prochnik S.E."/>
            <person name="Lyons J.B."/>
            <person name="Schmutz J."/>
            <person name="Grimwood J."/>
            <person name="Vrebalov J."/>
            <person name="Bart R.S."/>
            <person name="Amuge T."/>
            <person name="Ferguson M.E."/>
            <person name="Green R."/>
            <person name="Putnam N."/>
            <person name="Stites J."/>
            <person name="Rounsley S."/>
            <person name="Rokhsar D.S."/>
        </authorList>
    </citation>
    <scope>NUCLEOTIDE SEQUENCE [LARGE SCALE GENOMIC DNA]</scope>
    <source>
        <tissue evidence="14">Leaf</tissue>
    </source>
</reference>
<keyword evidence="8" id="KW-0325">Glycoprotein</keyword>
<dbReference type="EMBL" id="CM004387">
    <property type="protein sequence ID" value="OAY61945.1"/>
    <property type="molecule type" value="Genomic_DNA"/>
</dbReference>
<comment type="catalytic activity">
    <reaction evidence="9 12">
        <text>[(1-&gt;4)-alpha-D-galacturonosyl methyl ester](n) + n H2O = [(1-&gt;4)-alpha-D-galacturonosyl](n) + n methanol + n H(+)</text>
        <dbReference type="Rhea" id="RHEA:22380"/>
        <dbReference type="Rhea" id="RHEA-COMP:14570"/>
        <dbReference type="Rhea" id="RHEA-COMP:14573"/>
        <dbReference type="ChEBI" id="CHEBI:15377"/>
        <dbReference type="ChEBI" id="CHEBI:15378"/>
        <dbReference type="ChEBI" id="CHEBI:17790"/>
        <dbReference type="ChEBI" id="CHEBI:140522"/>
        <dbReference type="ChEBI" id="CHEBI:140523"/>
        <dbReference type="EC" id="3.1.1.11"/>
    </reaction>
</comment>
<evidence type="ECO:0000256" key="5">
    <source>
        <dbReference type="ARBA" id="ARBA00022512"/>
    </source>
</evidence>
<evidence type="ECO:0000256" key="8">
    <source>
        <dbReference type="ARBA" id="ARBA00023180"/>
    </source>
</evidence>
<dbReference type="GO" id="GO:0042545">
    <property type="term" value="P:cell wall modification"/>
    <property type="evidence" value="ECO:0007669"/>
    <property type="project" value="UniProtKB-UniRule"/>
</dbReference>
<feature type="chain" id="PRO_5011819856" description="Pectinesterase" evidence="12">
    <location>
        <begin position="26"/>
        <end position="345"/>
    </location>
</feature>
<evidence type="ECO:0000313" key="14">
    <source>
        <dbReference type="EMBL" id="OAY61945.1"/>
    </source>
</evidence>
<keyword evidence="6 12" id="KW-0378">Hydrolase</keyword>
<dbReference type="InterPro" id="IPR033131">
    <property type="entry name" value="Pectinesterase_Asp_AS"/>
</dbReference>
<dbReference type="InterPro" id="IPR012334">
    <property type="entry name" value="Pectin_lyas_fold"/>
</dbReference>
<evidence type="ECO:0000256" key="7">
    <source>
        <dbReference type="ARBA" id="ARBA00023085"/>
    </source>
</evidence>
<feature type="signal peptide" evidence="12">
    <location>
        <begin position="1"/>
        <end position="25"/>
    </location>
</feature>
<dbReference type="SUPFAM" id="SSF51126">
    <property type="entry name" value="Pectin lyase-like"/>
    <property type="match status" value="1"/>
</dbReference>
<comment type="function">
    <text evidence="10">Acts in the modification of cell walls via demethylesterification of cell wall pectin.</text>
</comment>
<dbReference type="GO" id="GO:0030599">
    <property type="term" value="F:pectinesterase activity"/>
    <property type="evidence" value="ECO:0000318"/>
    <property type="project" value="GO_Central"/>
</dbReference>
<evidence type="ECO:0000256" key="3">
    <source>
        <dbReference type="ARBA" id="ARBA00008891"/>
    </source>
</evidence>
<protein>
    <recommendedName>
        <fullName evidence="4 12">Pectinesterase</fullName>
        <ecNumber evidence="4 12">3.1.1.11</ecNumber>
    </recommendedName>
</protein>
<sequence>MKNLYLFFIGGMVLLLHCSSRGCKASDCQPNTISTITVDISGHGNFTSVQSAIDFVPEGNTQWIRIQISPGKYSEKVAIPVNKSCIFLDGAGRELTSIEWGDHEETHTSATFTSYPDNIVAKGIKFKNTYNLPDGLNKIDIMKEELIWKQAVAARILGDKCAFYECGFVGLQDTLWDEEGRHYFNSCYIEGSVDFIFGQGQSIYEGCEISVNIGRFAPGVTGYITAQRKQQPQDSNGFVFKNCNISGTGTVDLGRAWGPYSTVVFYNSTMSDVIAPEGWNAWNFVNHEANFTYVEEDNKGPGADTSKRVPWEKKLDPNELQKFLNMSYVDEDGWLSKTPDLTFYY</sequence>
<dbReference type="PROSITE" id="PS00503">
    <property type="entry name" value="PECTINESTERASE_2"/>
    <property type="match status" value="1"/>
</dbReference>
<evidence type="ECO:0000256" key="4">
    <source>
        <dbReference type="ARBA" id="ARBA00013229"/>
    </source>
</evidence>
<evidence type="ECO:0000256" key="12">
    <source>
        <dbReference type="RuleBase" id="RU000589"/>
    </source>
</evidence>
<evidence type="ECO:0000256" key="11">
    <source>
        <dbReference type="PROSITE-ProRule" id="PRU10040"/>
    </source>
</evidence>
<dbReference type="AlphaFoldDB" id="A0A2C9WPN3"/>
<dbReference type="UniPathway" id="UPA00545">
    <property type="reaction ID" value="UER00823"/>
</dbReference>
<comment type="similarity">
    <text evidence="3">Belongs to the pectinesterase family.</text>
</comment>
<dbReference type="InterPro" id="IPR011050">
    <property type="entry name" value="Pectin_lyase_fold/virulence"/>
</dbReference>
<dbReference type="PANTHER" id="PTHR31321:SF134">
    <property type="entry name" value="PECTINESTERASE"/>
    <property type="match status" value="1"/>
</dbReference>
<dbReference type="Gene3D" id="2.160.20.10">
    <property type="entry name" value="Single-stranded right-handed beta-helix, Pectin lyase-like"/>
    <property type="match status" value="1"/>
</dbReference>
<keyword evidence="5" id="KW-0134">Cell wall</keyword>
<keyword evidence="7 12" id="KW-0063">Aspartyl esterase</keyword>